<gene>
    <name evidence="6" type="ORF">PLOB_00043766</name>
</gene>
<dbReference type="InterPro" id="IPR021346">
    <property type="entry name" value="Tma16"/>
</dbReference>
<evidence type="ECO:0000256" key="3">
    <source>
        <dbReference type="PROSITE-ProRule" id="PRU01005"/>
    </source>
</evidence>
<reference evidence="6 7" key="1">
    <citation type="submission" date="2022-05" db="EMBL/GenBank/DDBJ databases">
        <authorList>
            <consortium name="Genoscope - CEA"/>
            <person name="William W."/>
        </authorList>
    </citation>
    <scope>NUCLEOTIDE SEQUENCE [LARGE SCALE GENOMIC DNA]</scope>
</reference>
<dbReference type="Pfam" id="PF01549">
    <property type="entry name" value="ShK"/>
    <property type="match status" value="1"/>
</dbReference>
<dbReference type="InterPro" id="IPR003582">
    <property type="entry name" value="ShKT_dom"/>
</dbReference>
<feature type="region of interest" description="Disordered" evidence="4">
    <location>
        <begin position="541"/>
        <end position="582"/>
    </location>
</feature>
<dbReference type="EMBL" id="CALNXK010000072">
    <property type="protein sequence ID" value="CAH3144087.1"/>
    <property type="molecule type" value="Genomic_DNA"/>
</dbReference>
<accession>A0ABN8PII0</accession>
<feature type="compositionally biased region" description="Low complexity" evidence="4">
    <location>
        <begin position="435"/>
        <end position="448"/>
    </location>
</feature>
<dbReference type="Pfam" id="PF11176">
    <property type="entry name" value="Tma16"/>
    <property type="match status" value="1"/>
</dbReference>
<proteinExistence type="inferred from homology"/>
<feature type="compositionally biased region" description="Basic and acidic residues" evidence="4">
    <location>
        <begin position="294"/>
        <end position="304"/>
    </location>
</feature>
<dbReference type="SMART" id="SM00254">
    <property type="entry name" value="ShKT"/>
    <property type="match status" value="1"/>
</dbReference>
<name>A0ABN8PII0_9CNID</name>
<dbReference type="PANTHER" id="PTHR13349">
    <property type="entry name" value="TRANSLATION MACHINERY-ASSOCIATED PROTEIN 16"/>
    <property type="match status" value="1"/>
</dbReference>
<feature type="compositionally biased region" description="Low complexity" evidence="4">
    <location>
        <begin position="545"/>
        <end position="554"/>
    </location>
</feature>
<feature type="compositionally biased region" description="Low complexity" evidence="4">
    <location>
        <begin position="305"/>
        <end position="321"/>
    </location>
</feature>
<feature type="compositionally biased region" description="Low complexity" evidence="4">
    <location>
        <begin position="507"/>
        <end position="521"/>
    </location>
</feature>
<feature type="compositionally biased region" description="Basic and acidic residues" evidence="4">
    <location>
        <begin position="344"/>
        <end position="355"/>
    </location>
</feature>
<feature type="domain" description="ShKT" evidence="5">
    <location>
        <begin position="176"/>
        <end position="212"/>
    </location>
</feature>
<dbReference type="Gene3D" id="1.20.1440.170">
    <property type="entry name" value="Translation machinery-associated protein 16-like"/>
    <property type="match status" value="1"/>
</dbReference>
<evidence type="ECO:0000256" key="1">
    <source>
        <dbReference type="ARBA" id="ARBA00022656"/>
    </source>
</evidence>
<feature type="compositionally biased region" description="Basic and acidic residues" evidence="4">
    <location>
        <begin position="253"/>
        <end position="275"/>
    </location>
</feature>
<protein>
    <recommendedName>
        <fullName evidence="5">ShKT domain-containing protein</fullName>
    </recommendedName>
</protein>
<feature type="compositionally biased region" description="Polar residues" evidence="4">
    <location>
        <begin position="555"/>
        <end position="566"/>
    </location>
</feature>
<feature type="compositionally biased region" description="Low complexity" evidence="4">
    <location>
        <begin position="469"/>
        <end position="482"/>
    </location>
</feature>
<dbReference type="Proteomes" id="UP001159405">
    <property type="component" value="Unassembled WGS sequence"/>
</dbReference>
<evidence type="ECO:0000259" key="5">
    <source>
        <dbReference type="PROSITE" id="PS51670"/>
    </source>
</evidence>
<dbReference type="PANTHER" id="PTHR13349:SF2">
    <property type="entry name" value="TRANSLATION MACHINERY-ASSOCIATED PROTEIN 16"/>
    <property type="match status" value="1"/>
</dbReference>
<dbReference type="PROSITE" id="PS51670">
    <property type="entry name" value="SHKT"/>
    <property type="match status" value="1"/>
</dbReference>
<feature type="region of interest" description="Disordered" evidence="4">
    <location>
        <begin position="340"/>
        <end position="521"/>
    </location>
</feature>
<evidence type="ECO:0000256" key="4">
    <source>
        <dbReference type="SAM" id="MobiDB-lite"/>
    </source>
</evidence>
<dbReference type="InterPro" id="IPR038356">
    <property type="entry name" value="Tma16_sf"/>
</dbReference>
<feature type="compositionally biased region" description="Polar residues" evidence="4">
    <location>
        <begin position="388"/>
        <end position="415"/>
    </location>
</feature>
<evidence type="ECO:0000313" key="6">
    <source>
        <dbReference type="EMBL" id="CAH3144087.1"/>
    </source>
</evidence>
<comment type="caution">
    <text evidence="3">Lacks conserved residue(s) required for the propagation of feature annotation.</text>
</comment>
<keyword evidence="1" id="KW-0800">Toxin</keyword>
<keyword evidence="7" id="KW-1185">Reference proteome</keyword>
<organism evidence="6 7">
    <name type="scientific">Porites lobata</name>
    <dbReference type="NCBI Taxonomy" id="104759"/>
    <lineage>
        <taxon>Eukaryota</taxon>
        <taxon>Metazoa</taxon>
        <taxon>Cnidaria</taxon>
        <taxon>Anthozoa</taxon>
        <taxon>Hexacorallia</taxon>
        <taxon>Scleractinia</taxon>
        <taxon>Fungiina</taxon>
        <taxon>Poritidae</taxon>
        <taxon>Porites</taxon>
    </lineage>
</organism>
<sequence>MPKEGKSKVHCKKVVHPNSRKAVKLARQAHRDEKLQRKKAERNYLLQIKVGEKFRWFYENIEEEKTQYSCYEVCELIERYLHRFDQELEQINEQNSMKGRQGRVHASREDALKNIIEHERELYNANGIELPDLTSSKTLSQFRLLVKKNKMASLTLIATLAHIDTFFKLKSNFVHCRDHYEFCGQWAKGQYCEMKDYKDYMHLVCPYSCGLCNDILGDVSASGEATSGTGYQGESQDNAHRVIPEVGEDFEGITEKENSSKHTGERTDHKDEKESLSGSGEEQDGPLFLGTATKKAESRFHGEAEQQGESGDQQESISGSGINPTGANFWAIVRIEPESVNAGSEREHPLNRRSDTFIPQEAAEGSASGMDTSGEIPSRKNQIPVESFSGQDVTSGENYVNQRDQVATTSSSKENAVSGEDEAPFESSSTESELDSGCSSGEGCFESDGVQEEQGGQSNSRSVIAKVEANAIASGSASNSGDSSDDVSLHPHFDVLAGPYDDQTPTSGGAPLSSGSGSELGNALHNIEDAIFEKGEPLEISRDASSGSGLSSVSHTENQNDFATSGSGSGAVDKEENREVFVTPQNHTENISLMEKMMKVGKLQAFGISHVANVGGTSRNKVPRLESAVQSDLGKGEKVSIILNQDFHDGYANENSAAYEILANSVKKEVEKVLGSNAVVSEISFSEIREPRQSPSFSKVMTTFKLLGDTKKLEEAVKKGTINNLVVDKKFFHAS</sequence>
<dbReference type="Gene3D" id="1.10.10.1940">
    <property type="match status" value="1"/>
</dbReference>
<feature type="region of interest" description="Disordered" evidence="4">
    <location>
        <begin position="250"/>
        <end position="323"/>
    </location>
</feature>
<comment type="similarity">
    <text evidence="2">Belongs to the TMA16 family.</text>
</comment>
<evidence type="ECO:0000256" key="2">
    <source>
        <dbReference type="ARBA" id="ARBA00034127"/>
    </source>
</evidence>
<comment type="caution">
    <text evidence="6">The sequence shown here is derived from an EMBL/GenBank/DDBJ whole genome shotgun (WGS) entry which is preliminary data.</text>
</comment>
<evidence type="ECO:0000313" key="7">
    <source>
        <dbReference type="Proteomes" id="UP001159405"/>
    </source>
</evidence>